<evidence type="ECO:0000259" key="2">
    <source>
        <dbReference type="PROSITE" id="PS50878"/>
    </source>
</evidence>
<dbReference type="FunFam" id="3.30.70.270:FF:000020">
    <property type="entry name" value="Transposon Tf2-6 polyprotein-like Protein"/>
    <property type="match status" value="1"/>
</dbReference>
<dbReference type="SUPFAM" id="SSF56672">
    <property type="entry name" value="DNA/RNA polymerases"/>
    <property type="match status" value="1"/>
</dbReference>
<dbReference type="InterPro" id="IPR043128">
    <property type="entry name" value="Rev_trsase/Diguanyl_cyclase"/>
</dbReference>
<evidence type="ECO:0000313" key="3">
    <source>
        <dbReference type="EMBL" id="KFX41547.1"/>
    </source>
</evidence>
<dbReference type="AlphaFoldDB" id="A0A093UMQ0"/>
<dbReference type="Pfam" id="PF17919">
    <property type="entry name" value="RT_RNaseH_2"/>
    <property type="match status" value="1"/>
</dbReference>
<comment type="caution">
    <text evidence="3">The sequence shown here is derived from an EMBL/GenBank/DDBJ whole genome shotgun (WGS) entry which is preliminary data.</text>
</comment>
<dbReference type="PANTHER" id="PTHR37984">
    <property type="entry name" value="PROTEIN CBG26694"/>
    <property type="match status" value="1"/>
</dbReference>
<dbReference type="CDD" id="cd01647">
    <property type="entry name" value="RT_LTR"/>
    <property type="match status" value="1"/>
</dbReference>
<dbReference type="InterPro" id="IPR043502">
    <property type="entry name" value="DNA/RNA_pol_sf"/>
</dbReference>
<protein>
    <submittedName>
        <fullName evidence="3">Transposon Tf2-6 polyprotein</fullName>
    </submittedName>
</protein>
<sequence>MDIALIRASRFLRNTKDRKTETFITSLSEIEKAIEDKRAEDRSVQEEREIKEQLPEQYHEFVDVFSKIKSDDLPERKEYDHRIELEKEVELGYCPLYYITAEELQAAKDYIVENLDKGFIVPSNAPYASPILIAKKPGGGLRFCVDYRRLNSLTRKDRYPLPLIDEVFERISKAKIFTKLDIRQGFYRIRMHQESSDLTTFRCRYGTFKYEVMPFGLTNGPATFQRLINDIFLDCLDKFLIAFVDDLLIYSEDAVEHEIHVRMVLQRLRDAGLQASIKKCEFHVTTTKYLGFIITPEGIKVDPAKIEAVLTWKIPTTVRGVQSFLGFCNFYRKFIAEYGRIAKPLYYLTRQDVPFVWAKQCGEAFEKLKQALVSAPVLVYYNPNKLTRVETDASDGVVAAVLSQLYNDREWHPVGYYSATISTAEHNYDIYDKEILAII</sequence>
<dbReference type="Gene3D" id="3.10.10.10">
    <property type="entry name" value="HIV Type 1 Reverse Transcriptase, subunit A, domain 1"/>
    <property type="match status" value="1"/>
</dbReference>
<dbReference type="EMBL" id="JPOX01000057">
    <property type="protein sequence ID" value="KFX41547.1"/>
    <property type="molecule type" value="Genomic_DNA"/>
</dbReference>
<name>A0A093UMQ0_TALMA</name>
<dbReference type="PANTHER" id="PTHR37984:SF5">
    <property type="entry name" value="PROTEIN NYNRIN-LIKE"/>
    <property type="match status" value="1"/>
</dbReference>
<dbReference type="InterPro" id="IPR000477">
    <property type="entry name" value="RT_dom"/>
</dbReference>
<dbReference type="InterPro" id="IPR050951">
    <property type="entry name" value="Retrovirus_Pol_polyprotein"/>
</dbReference>
<dbReference type="PROSITE" id="PS50878">
    <property type="entry name" value="RT_POL"/>
    <property type="match status" value="1"/>
</dbReference>
<proteinExistence type="predicted"/>
<reference evidence="3" key="1">
    <citation type="journal article" date="2014" name="PLoS Genet.">
        <title>Signature Gene Expression Reveals Novel Clues to the Molecular Mechanisms of Dimorphic Transition in Penicillium marneffei.</title>
        <authorList>
            <person name="Yang E."/>
            <person name="Wang G."/>
            <person name="Cai J."/>
            <person name="Woo P.C."/>
            <person name="Lau S.K."/>
            <person name="Yuen K.-Y."/>
            <person name="Chow W.-N."/>
            <person name="Lin X."/>
        </authorList>
    </citation>
    <scope>NUCLEOTIDE SEQUENCE [LARGE SCALE GENOMIC DNA]</scope>
    <source>
        <strain evidence="3">PM1</strain>
    </source>
</reference>
<dbReference type="HOGENOM" id="CLU_000384_33_4_1"/>
<dbReference type="Gene3D" id="3.30.70.270">
    <property type="match status" value="2"/>
</dbReference>
<gene>
    <name evidence="3" type="ORF">GQ26_0570020</name>
</gene>
<feature type="domain" description="Reverse transcriptase" evidence="2">
    <location>
        <begin position="115"/>
        <end position="294"/>
    </location>
</feature>
<keyword evidence="1" id="KW-0511">Multifunctional enzyme</keyword>
<accession>A0A093UMQ0</accession>
<organism evidence="3">
    <name type="scientific">Talaromyces marneffei PM1</name>
    <dbReference type="NCBI Taxonomy" id="1077442"/>
    <lineage>
        <taxon>Eukaryota</taxon>
        <taxon>Fungi</taxon>
        <taxon>Dikarya</taxon>
        <taxon>Ascomycota</taxon>
        <taxon>Pezizomycotina</taxon>
        <taxon>Eurotiomycetes</taxon>
        <taxon>Eurotiomycetidae</taxon>
        <taxon>Eurotiales</taxon>
        <taxon>Trichocomaceae</taxon>
        <taxon>Talaromyces</taxon>
        <taxon>Talaromyces sect. Talaromyces</taxon>
    </lineage>
</organism>
<dbReference type="Pfam" id="PF00078">
    <property type="entry name" value="RVT_1"/>
    <property type="match status" value="1"/>
</dbReference>
<dbReference type="GO" id="GO:0003824">
    <property type="term" value="F:catalytic activity"/>
    <property type="evidence" value="ECO:0007669"/>
    <property type="project" value="UniProtKB-KW"/>
</dbReference>
<dbReference type="InterPro" id="IPR041577">
    <property type="entry name" value="RT_RNaseH_2"/>
</dbReference>
<evidence type="ECO:0000256" key="1">
    <source>
        <dbReference type="ARBA" id="ARBA00023268"/>
    </source>
</evidence>